<feature type="compositionally biased region" description="Basic and acidic residues" evidence="1">
    <location>
        <begin position="33"/>
        <end position="43"/>
    </location>
</feature>
<comment type="caution">
    <text evidence="2">The sequence shown here is derived from an EMBL/GenBank/DDBJ whole genome shotgun (WGS) entry which is preliminary data.</text>
</comment>
<dbReference type="Proteomes" id="UP000499080">
    <property type="component" value="Unassembled WGS sequence"/>
</dbReference>
<accession>A0A4Y2W2J2</accession>
<keyword evidence="3" id="KW-1185">Reference proteome</keyword>
<proteinExistence type="predicted"/>
<organism evidence="2 3">
    <name type="scientific">Araneus ventricosus</name>
    <name type="common">Orbweaver spider</name>
    <name type="synonym">Epeira ventricosa</name>
    <dbReference type="NCBI Taxonomy" id="182803"/>
    <lineage>
        <taxon>Eukaryota</taxon>
        <taxon>Metazoa</taxon>
        <taxon>Ecdysozoa</taxon>
        <taxon>Arthropoda</taxon>
        <taxon>Chelicerata</taxon>
        <taxon>Arachnida</taxon>
        <taxon>Araneae</taxon>
        <taxon>Araneomorphae</taxon>
        <taxon>Entelegynae</taxon>
        <taxon>Araneoidea</taxon>
        <taxon>Araneidae</taxon>
        <taxon>Araneus</taxon>
    </lineage>
</organism>
<protein>
    <submittedName>
        <fullName evidence="2">Uncharacterized protein</fullName>
    </submittedName>
</protein>
<feature type="region of interest" description="Disordered" evidence="1">
    <location>
        <begin position="23"/>
        <end position="65"/>
    </location>
</feature>
<reference evidence="2 3" key="1">
    <citation type="journal article" date="2019" name="Sci. Rep.">
        <title>Orb-weaving spider Araneus ventricosus genome elucidates the spidroin gene catalogue.</title>
        <authorList>
            <person name="Kono N."/>
            <person name="Nakamura H."/>
            <person name="Ohtoshi R."/>
            <person name="Moran D.A.P."/>
            <person name="Shinohara A."/>
            <person name="Yoshida Y."/>
            <person name="Fujiwara M."/>
            <person name="Mori M."/>
            <person name="Tomita M."/>
            <person name="Arakawa K."/>
        </authorList>
    </citation>
    <scope>NUCLEOTIDE SEQUENCE [LARGE SCALE GENOMIC DNA]</scope>
</reference>
<feature type="compositionally biased region" description="Polar residues" evidence="1">
    <location>
        <begin position="23"/>
        <end position="32"/>
    </location>
</feature>
<evidence type="ECO:0000313" key="3">
    <source>
        <dbReference type="Proteomes" id="UP000499080"/>
    </source>
</evidence>
<evidence type="ECO:0000256" key="1">
    <source>
        <dbReference type="SAM" id="MobiDB-lite"/>
    </source>
</evidence>
<evidence type="ECO:0000313" key="2">
    <source>
        <dbReference type="EMBL" id="GBO31081.1"/>
    </source>
</evidence>
<dbReference type="EMBL" id="BGPR01054288">
    <property type="protein sequence ID" value="GBO31081.1"/>
    <property type="molecule type" value="Genomic_DNA"/>
</dbReference>
<feature type="compositionally biased region" description="Basic and acidic residues" evidence="1">
    <location>
        <begin position="54"/>
        <end position="65"/>
    </location>
</feature>
<sequence length="79" mass="9263">MIRCEAHTRFPDPRMTRTVRQTRNLHLSPSHQDPQETKEEIGFRKQQATTNGKIHNDPTTGDHQEHLPVETINFIYICL</sequence>
<dbReference type="AlphaFoldDB" id="A0A4Y2W2J2"/>
<name>A0A4Y2W2J2_ARAVE</name>
<gene>
    <name evidence="2" type="ORF">AVEN_144522_1</name>
</gene>